<feature type="domain" description="K Homology" evidence="2">
    <location>
        <begin position="51"/>
        <end position="113"/>
    </location>
</feature>
<dbReference type="InterPro" id="IPR036612">
    <property type="entry name" value="KH_dom_type_1_sf"/>
</dbReference>
<evidence type="ECO:0000256" key="1">
    <source>
        <dbReference type="PROSITE-ProRule" id="PRU00117"/>
    </source>
</evidence>
<sequence>MNSPIEDLTAELSRCKFQDSLSESKGTSSRKPFNELSYQNIGCSRPRELVETIHFDARYAGQVIGRGGSTKNALKVRSGVRELSVFTDSSGQQATVKIKGTPTSVGKCLNLLRGILGYEALKGTHRQIEDYSAHIELRVTAPVWEALPYVEKCLNARIAVDVVQGNLCRISVLDGSVAAKERAVKALQFLSVSEAFVSVHSGTEKSSKLVTHFPIAMEMLDAARSEFDGLPEIVEYRNGPKRILRGARDMGSISFGKTESNLAFVSVTANGRELDSILRVLDPLLWGDSPVAGWERWLAGGVGWEFAKNQMATRAEWTMRFQECRDWLMAANEMTGDRDLLREFLYYKDPATGGSVQRLRGSGGRYEEVITDVRKFLEYLMYCAVVRRKKIPGSQGRIWDRIEKICIRNSDPSSIVPNGGLLRSSSRGPDVPCQWSAHAHESTYPFAMVTEETQKELLRGIQTIVQMLVEDIGGQQLLYVQQKLRLNDVQLSEFKKGDVVEVTSGNLKGKQFLFEKWTTAECLSAKLKSLEGQPLDRAVKRSQLKLLSSVVIL</sequence>
<dbReference type="AlphaFoldDB" id="A0A061R071"/>
<reference evidence="3" key="1">
    <citation type="submission" date="2014-05" db="EMBL/GenBank/DDBJ databases">
        <title>The transcriptome of the halophilic microalga Tetraselmis sp. GSL018 isolated from the Great Salt Lake, Utah.</title>
        <authorList>
            <person name="Jinkerson R.E."/>
            <person name="D'Adamo S."/>
            <person name="Posewitz M.C."/>
        </authorList>
    </citation>
    <scope>NUCLEOTIDE SEQUENCE</scope>
    <source>
        <strain evidence="3">GSL018</strain>
    </source>
</reference>
<evidence type="ECO:0000259" key="2">
    <source>
        <dbReference type="Pfam" id="PF00013"/>
    </source>
</evidence>
<dbReference type="GO" id="GO:0003723">
    <property type="term" value="F:RNA binding"/>
    <property type="evidence" value="ECO:0007669"/>
    <property type="project" value="UniProtKB-UniRule"/>
</dbReference>
<protein>
    <recommendedName>
        <fullName evidence="2">K Homology domain-containing protein</fullName>
    </recommendedName>
</protein>
<dbReference type="PROSITE" id="PS50084">
    <property type="entry name" value="KH_TYPE_1"/>
    <property type="match status" value="1"/>
</dbReference>
<accession>A0A061R071</accession>
<dbReference type="EMBL" id="GBEZ01020337">
    <property type="protein sequence ID" value="JAC66327.1"/>
    <property type="molecule type" value="Transcribed_RNA"/>
</dbReference>
<organism evidence="3">
    <name type="scientific">Tetraselmis sp. GSL018</name>
    <dbReference type="NCBI Taxonomy" id="582737"/>
    <lineage>
        <taxon>Eukaryota</taxon>
        <taxon>Viridiplantae</taxon>
        <taxon>Chlorophyta</taxon>
        <taxon>core chlorophytes</taxon>
        <taxon>Chlorodendrophyceae</taxon>
        <taxon>Chlorodendrales</taxon>
        <taxon>Chlorodendraceae</taxon>
        <taxon>Tetraselmis</taxon>
    </lineage>
</organism>
<dbReference type="SUPFAM" id="SSF54791">
    <property type="entry name" value="Eukaryotic type KH-domain (KH-domain type I)"/>
    <property type="match status" value="1"/>
</dbReference>
<dbReference type="Pfam" id="PF00013">
    <property type="entry name" value="KH_1"/>
    <property type="match status" value="1"/>
</dbReference>
<dbReference type="Gene3D" id="3.30.1370.10">
    <property type="entry name" value="K Homology domain, type 1"/>
    <property type="match status" value="1"/>
</dbReference>
<proteinExistence type="predicted"/>
<gene>
    <name evidence="3" type="ORF">TSPGSL018_13963</name>
</gene>
<keyword evidence="1" id="KW-0694">RNA-binding</keyword>
<dbReference type="CDD" id="cd00105">
    <property type="entry name" value="KH-I"/>
    <property type="match status" value="1"/>
</dbReference>
<evidence type="ECO:0000313" key="3">
    <source>
        <dbReference type="EMBL" id="JAC66327.1"/>
    </source>
</evidence>
<name>A0A061R071_9CHLO</name>
<dbReference type="InterPro" id="IPR004088">
    <property type="entry name" value="KH_dom_type_1"/>
</dbReference>